<feature type="repeat" description="TPR" evidence="3">
    <location>
        <begin position="96"/>
        <end position="129"/>
    </location>
</feature>
<dbReference type="Gene3D" id="1.25.40.10">
    <property type="entry name" value="Tetratricopeptide repeat domain"/>
    <property type="match status" value="2"/>
</dbReference>
<dbReference type="InterPro" id="IPR011990">
    <property type="entry name" value="TPR-like_helical_dom_sf"/>
</dbReference>
<dbReference type="PROSITE" id="PS50005">
    <property type="entry name" value="TPR"/>
    <property type="match status" value="1"/>
</dbReference>
<dbReference type="EMBL" id="CP013747">
    <property type="protein sequence ID" value="ALV43372.1"/>
    <property type="molecule type" value="Genomic_DNA"/>
</dbReference>
<evidence type="ECO:0000313" key="4">
    <source>
        <dbReference type="EMBL" id="ALV43372.1"/>
    </source>
</evidence>
<dbReference type="SMART" id="SM00028">
    <property type="entry name" value="TPR"/>
    <property type="match status" value="7"/>
</dbReference>
<dbReference type="STRING" id="121292.AU252_21200"/>
<dbReference type="InterPro" id="IPR019734">
    <property type="entry name" value="TPR_rpt"/>
</dbReference>
<accession>A0A0U3R2K1</accession>
<dbReference type="PANTHER" id="PTHR45641">
    <property type="entry name" value="TETRATRICOPEPTIDE REPEAT PROTEIN (AFU_ORTHOLOGUE AFUA_6G03870)"/>
    <property type="match status" value="1"/>
</dbReference>
<gene>
    <name evidence="4" type="ORF">AU252_21200</name>
</gene>
<protein>
    <submittedName>
        <fullName evidence="4">Uncharacterized protein</fullName>
    </submittedName>
</protein>
<evidence type="ECO:0000256" key="3">
    <source>
        <dbReference type="PROSITE-ProRule" id="PRU00339"/>
    </source>
</evidence>
<sequence length="362" mass="39337">MPFGRMRARRLHRLALNSLASGDMQRAGLLAEQALRRLPTNDPTLGHVIERVTMILTLASVADASRHLREAADWLTEAATLLEDFPNSAIRDTWLAEVLTRLGDSLRQAGHHGEALEALRHACALAEQNGTEPLRTAGAHNALGILAKTTGDYPRAVHHYAQARLLIETTLGTDAPELASLHHNLAGLLHIQGLYLKAEPEIRTALELRRGGRLPDRAGIAADLSVLGAVLAGQGRFEEAKQSLETALGMWESLYGPQHYEVAVQLHNLASIHQEAGDLDAANVYFVRALDIKERTLGGSHVEIGEVLCNFASLRCEQGFTAEGLMLYAKALAIFEACFGPDHPKTQMCAGRRSRAAMAISK</sequence>
<reference evidence="4 5" key="1">
    <citation type="submission" date="2015-12" db="EMBL/GenBank/DDBJ databases">
        <authorList>
            <person name="Shamseldin A."/>
            <person name="Moawad H."/>
            <person name="Abd El-Rahim W.M."/>
            <person name="Sadowsky M.J."/>
        </authorList>
    </citation>
    <scope>NUCLEOTIDE SEQUENCE [LARGE SCALE GENOMIC DNA]</scope>
    <source>
        <strain evidence="4 5">Ar51</strain>
    </source>
</reference>
<dbReference type="PANTHER" id="PTHR45641:SF19">
    <property type="entry name" value="NEPHROCYSTIN-3"/>
    <property type="match status" value="1"/>
</dbReference>
<proteinExistence type="predicted"/>
<dbReference type="Proteomes" id="UP000065151">
    <property type="component" value="Chromosome"/>
</dbReference>
<dbReference type="Pfam" id="PF13181">
    <property type="entry name" value="TPR_8"/>
    <property type="match status" value="1"/>
</dbReference>
<keyword evidence="1" id="KW-0677">Repeat</keyword>
<dbReference type="SUPFAM" id="SSF48452">
    <property type="entry name" value="TPR-like"/>
    <property type="match status" value="3"/>
</dbReference>
<dbReference type="Pfam" id="PF13424">
    <property type="entry name" value="TPR_12"/>
    <property type="match status" value="2"/>
</dbReference>
<name>A0A0U3R2K1_9MICC</name>
<organism evidence="4">
    <name type="scientific">Pseudarthrobacter sulfonivorans</name>
    <dbReference type="NCBI Taxonomy" id="121292"/>
    <lineage>
        <taxon>Bacteria</taxon>
        <taxon>Bacillati</taxon>
        <taxon>Actinomycetota</taxon>
        <taxon>Actinomycetes</taxon>
        <taxon>Micrococcales</taxon>
        <taxon>Micrococcaceae</taxon>
        <taxon>Pseudarthrobacter</taxon>
    </lineage>
</organism>
<dbReference type="AlphaFoldDB" id="A0A0U3R2K1"/>
<evidence type="ECO:0000313" key="5">
    <source>
        <dbReference type="Proteomes" id="UP000065151"/>
    </source>
</evidence>
<dbReference type="KEGG" id="psul:AU252_21200"/>
<evidence type="ECO:0000256" key="1">
    <source>
        <dbReference type="ARBA" id="ARBA00022737"/>
    </source>
</evidence>
<keyword evidence="2 3" id="KW-0802">TPR repeat</keyword>
<evidence type="ECO:0000256" key="2">
    <source>
        <dbReference type="ARBA" id="ARBA00022803"/>
    </source>
</evidence>